<reference evidence="1 2" key="1">
    <citation type="journal article" date="2016" name="Nat. Commun.">
        <title>Thousands of microbial genomes shed light on interconnected biogeochemical processes in an aquifer system.</title>
        <authorList>
            <person name="Anantharaman K."/>
            <person name="Brown C.T."/>
            <person name="Hug L.A."/>
            <person name="Sharon I."/>
            <person name="Castelle C.J."/>
            <person name="Probst A.J."/>
            <person name="Thomas B.C."/>
            <person name="Singh A."/>
            <person name="Wilkins M.J."/>
            <person name="Karaoz U."/>
            <person name="Brodie E.L."/>
            <person name="Williams K.H."/>
            <person name="Hubbard S.S."/>
            <person name="Banfield J.F."/>
        </authorList>
    </citation>
    <scope>NUCLEOTIDE SEQUENCE [LARGE SCALE GENOMIC DNA]</scope>
</reference>
<dbReference type="EMBL" id="MGJD01000036">
    <property type="protein sequence ID" value="OGM99744.1"/>
    <property type="molecule type" value="Genomic_DNA"/>
</dbReference>
<sequence length="102" mass="12538">MRRKNKAQYYIREYFDRPVSKREFLQNKDKEVKKSCVSQKYLLATKTLSRGKIKAYERREILVPIWHKRRKYFITETVMNQLKIDARPTERIQQLGLFRNNL</sequence>
<dbReference type="AlphaFoldDB" id="A0A1F8EFX6"/>
<comment type="caution">
    <text evidence="1">The sequence shown here is derived from an EMBL/GenBank/DDBJ whole genome shotgun (WGS) entry which is preliminary data.</text>
</comment>
<name>A0A1F8EFX6_9BACT</name>
<evidence type="ECO:0000313" key="1">
    <source>
        <dbReference type="EMBL" id="OGM99744.1"/>
    </source>
</evidence>
<gene>
    <name evidence="1" type="ORF">A2650_04735</name>
</gene>
<accession>A0A1F8EFX6</accession>
<evidence type="ECO:0000313" key="2">
    <source>
        <dbReference type="Proteomes" id="UP000177117"/>
    </source>
</evidence>
<organism evidence="1 2">
    <name type="scientific">Candidatus Yanofskybacteria bacterium RIFCSPHIGHO2_01_FULL_41_53</name>
    <dbReference type="NCBI Taxonomy" id="1802663"/>
    <lineage>
        <taxon>Bacteria</taxon>
        <taxon>Candidatus Yanofskyibacteriota</taxon>
    </lineage>
</organism>
<protein>
    <submittedName>
        <fullName evidence="1">Uncharacterized protein</fullName>
    </submittedName>
</protein>
<dbReference type="Proteomes" id="UP000177117">
    <property type="component" value="Unassembled WGS sequence"/>
</dbReference>
<proteinExistence type="predicted"/>